<accession>A0A8S9ZJR0</accession>
<name>A0A8S9ZJR0_9BILA</name>
<comment type="caution">
    <text evidence="2">The sequence shown here is derived from an EMBL/GenBank/DDBJ whole genome shotgun (WGS) entry which is preliminary data.</text>
</comment>
<gene>
    <name evidence="2" type="ORF">Mgra_00007030</name>
</gene>
<feature type="signal peptide" evidence="1">
    <location>
        <begin position="1"/>
        <end position="19"/>
    </location>
</feature>
<sequence length="319" mass="36404">MNFCFFLVILWLEIVKIMGELPTILKDNPKIKSKENIEGILNRELVLNKFYNNMENKNEKLTTYDCKTFDGIQVCGCIFNGYKPINFALPNSDLNNVENYFKVAAMGKCGNKYYNYIKQCALAKMFEDKQPDTVPKDNLQKKMLVLLDVCASCNNGGIITGIKLTHYEDSYSWIFGGCSEEKEFEDFSISGLSIKLNKGNKVDGNTATFSIPVILYHRICKSVFSTSTASDKYIDMKLHIQYSCGSSSSTRIINLPSIDVTKHKDRVAELPGIWVNLDDGNFKQYLFKNNIYTENNKLNDWTNANIKCWSNNKEVCNLD</sequence>
<evidence type="ECO:0000313" key="3">
    <source>
        <dbReference type="Proteomes" id="UP000605970"/>
    </source>
</evidence>
<proteinExistence type="predicted"/>
<dbReference type="Proteomes" id="UP000605970">
    <property type="component" value="Unassembled WGS sequence"/>
</dbReference>
<protein>
    <submittedName>
        <fullName evidence="2">Uncharacterized protein</fullName>
    </submittedName>
</protein>
<keyword evidence="1" id="KW-0732">Signal</keyword>
<reference evidence="2" key="1">
    <citation type="journal article" date="2020" name="Ecol. Evol.">
        <title>Genome structure and content of the rice root-knot nematode (Meloidogyne graminicola).</title>
        <authorList>
            <person name="Phan N.T."/>
            <person name="Danchin E.G.J."/>
            <person name="Klopp C."/>
            <person name="Perfus-Barbeoch L."/>
            <person name="Kozlowski D.K."/>
            <person name="Koutsovoulos G.D."/>
            <person name="Lopez-Roques C."/>
            <person name="Bouchez O."/>
            <person name="Zahm M."/>
            <person name="Besnard G."/>
            <person name="Bellafiore S."/>
        </authorList>
    </citation>
    <scope>NUCLEOTIDE SEQUENCE</scope>
    <source>
        <strain evidence="2">VN-18</strain>
    </source>
</reference>
<keyword evidence="3" id="KW-1185">Reference proteome</keyword>
<evidence type="ECO:0000313" key="2">
    <source>
        <dbReference type="EMBL" id="KAF7633537.1"/>
    </source>
</evidence>
<dbReference type="AlphaFoldDB" id="A0A8S9ZJR0"/>
<feature type="chain" id="PRO_5035739269" evidence="1">
    <location>
        <begin position="20"/>
        <end position="319"/>
    </location>
</feature>
<organism evidence="2 3">
    <name type="scientific">Meloidogyne graminicola</name>
    <dbReference type="NCBI Taxonomy" id="189291"/>
    <lineage>
        <taxon>Eukaryota</taxon>
        <taxon>Metazoa</taxon>
        <taxon>Ecdysozoa</taxon>
        <taxon>Nematoda</taxon>
        <taxon>Chromadorea</taxon>
        <taxon>Rhabditida</taxon>
        <taxon>Tylenchina</taxon>
        <taxon>Tylenchomorpha</taxon>
        <taxon>Tylenchoidea</taxon>
        <taxon>Meloidogynidae</taxon>
        <taxon>Meloidogyninae</taxon>
        <taxon>Meloidogyne</taxon>
    </lineage>
</organism>
<evidence type="ECO:0000256" key="1">
    <source>
        <dbReference type="SAM" id="SignalP"/>
    </source>
</evidence>
<dbReference type="EMBL" id="JABEBT010000074">
    <property type="protein sequence ID" value="KAF7633537.1"/>
    <property type="molecule type" value="Genomic_DNA"/>
</dbReference>